<dbReference type="Gramene" id="Solyc03g071700.1.1">
    <property type="protein sequence ID" value="Solyc03g071700.1.1.1"/>
    <property type="gene ID" value="Solyc03g071700.1"/>
</dbReference>
<sequence length="50" mass="5423">MVAIDIPIAAGKEDDNLGGCNRCLFLCSVDLVSVFAAFSLVLYESLIWMV</sequence>
<dbReference type="AlphaFoldDB" id="A0A3Q7G8P9"/>
<proteinExistence type="predicted"/>
<evidence type="ECO:0000256" key="1">
    <source>
        <dbReference type="SAM" id="Phobius"/>
    </source>
</evidence>
<dbReference type="InParanoid" id="A0A3Q7G8P9"/>
<dbReference type="EnsemblPlants" id="Solyc03g071700.1.1">
    <property type="protein sequence ID" value="Solyc03g071700.1.1.1"/>
    <property type="gene ID" value="Solyc03g071700.1"/>
</dbReference>
<keyword evidence="1" id="KW-1133">Transmembrane helix</keyword>
<dbReference type="Proteomes" id="UP000004994">
    <property type="component" value="Chromosome 3"/>
</dbReference>
<keyword evidence="1" id="KW-0812">Transmembrane</keyword>
<accession>A0A3Q7G8P9</accession>
<keyword evidence="1" id="KW-0472">Membrane</keyword>
<protein>
    <submittedName>
        <fullName evidence="2">Uncharacterized protein</fullName>
    </submittedName>
</protein>
<name>A0A3Q7G8P9_SOLLC</name>
<dbReference type="PaxDb" id="4081-Solyc03g071700.1.1"/>
<evidence type="ECO:0000313" key="3">
    <source>
        <dbReference type="Proteomes" id="UP000004994"/>
    </source>
</evidence>
<feature type="transmembrane region" description="Helical" evidence="1">
    <location>
        <begin position="23"/>
        <end position="43"/>
    </location>
</feature>
<organism evidence="2">
    <name type="scientific">Solanum lycopersicum</name>
    <name type="common">Tomato</name>
    <name type="synonym">Lycopersicon esculentum</name>
    <dbReference type="NCBI Taxonomy" id="4081"/>
    <lineage>
        <taxon>Eukaryota</taxon>
        <taxon>Viridiplantae</taxon>
        <taxon>Streptophyta</taxon>
        <taxon>Embryophyta</taxon>
        <taxon>Tracheophyta</taxon>
        <taxon>Spermatophyta</taxon>
        <taxon>Magnoliopsida</taxon>
        <taxon>eudicotyledons</taxon>
        <taxon>Gunneridae</taxon>
        <taxon>Pentapetalae</taxon>
        <taxon>asterids</taxon>
        <taxon>lamiids</taxon>
        <taxon>Solanales</taxon>
        <taxon>Solanaceae</taxon>
        <taxon>Solanoideae</taxon>
        <taxon>Solaneae</taxon>
        <taxon>Solanum</taxon>
        <taxon>Solanum subgen. Lycopersicon</taxon>
    </lineage>
</organism>
<keyword evidence="3" id="KW-1185">Reference proteome</keyword>
<reference evidence="2" key="1">
    <citation type="journal article" date="2012" name="Nature">
        <title>The tomato genome sequence provides insights into fleshy fruit evolution.</title>
        <authorList>
            <consortium name="Tomato Genome Consortium"/>
        </authorList>
    </citation>
    <scope>NUCLEOTIDE SEQUENCE [LARGE SCALE GENOMIC DNA]</scope>
    <source>
        <strain evidence="2">cv. Heinz 1706</strain>
    </source>
</reference>
<reference evidence="2" key="2">
    <citation type="submission" date="2019-01" db="UniProtKB">
        <authorList>
            <consortium name="EnsemblPlants"/>
        </authorList>
    </citation>
    <scope>IDENTIFICATION</scope>
    <source>
        <strain evidence="2">cv. Heinz 1706</strain>
    </source>
</reference>
<evidence type="ECO:0000313" key="2">
    <source>
        <dbReference type="EnsemblPlants" id="Solyc03g071700.1.1.1"/>
    </source>
</evidence>